<comment type="similarity">
    <text evidence="1 5">Belongs to the pyrroline-5-carboxylate reductase family.</text>
</comment>
<keyword evidence="5" id="KW-0028">Amino-acid biosynthesis</keyword>
<dbReference type="SUPFAM" id="SSF48179">
    <property type="entry name" value="6-phosphogluconate dehydrogenase C-terminal domain-like"/>
    <property type="match status" value="1"/>
</dbReference>
<reference evidence="8" key="1">
    <citation type="submission" date="2023-03" db="EMBL/GenBank/DDBJ databases">
        <title>Mating type loci evolution in Malassezia.</title>
        <authorList>
            <person name="Coelho M.A."/>
        </authorList>
    </citation>
    <scope>NUCLEOTIDE SEQUENCE</scope>
    <source>
        <strain evidence="8">CBS 12830</strain>
    </source>
</reference>
<keyword evidence="3 5" id="KW-0560">Oxidoreductase</keyword>
<name>A0AAF0EBN9_9BASI</name>
<dbReference type="PIRSF" id="PIRSF000193">
    <property type="entry name" value="Pyrrol-5-carb_rd"/>
    <property type="match status" value="1"/>
</dbReference>
<dbReference type="Gene3D" id="3.40.50.720">
    <property type="entry name" value="NAD(P)-binding Rossmann-like Domain"/>
    <property type="match status" value="1"/>
</dbReference>
<dbReference type="AlphaFoldDB" id="A0AAF0EBN9"/>
<dbReference type="EC" id="1.5.1.2" evidence="5"/>
<feature type="domain" description="Pyrroline-5-carboxylate reductase dimerisation" evidence="7">
    <location>
        <begin position="175"/>
        <end position="277"/>
    </location>
</feature>
<dbReference type="Pfam" id="PF03807">
    <property type="entry name" value="F420_oxidored"/>
    <property type="match status" value="1"/>
</dbReference>
<evidence type="ECO:0000256" key="1">
    <source>
        <dbReference type="ARBA" id="ARBA00005525"/>
    </source>
</evidence>
<feature type="domain" description="Pyrroline-5-carboxylate reductase catalytic N-terminal" evidence="6">
    <location>
        <begin position="39"/>
        <end position="112"/>
    </location>
</feature>
<dbReference type="HAMAP" id="MF_01925">
    <property type="entry name" value="P5C_reductase"/>
    <property type="match status" value="1"/>
</dbReference>
<accession>A0AAF0EBN9</accession>
<protein>
    <recommendedName>
        <fullName evidence="5">Pyrroline-5-carboxylate reductase</fullName>
        <ecNumber evidence="5">1.5.1.2</ecNumber>
    </recommendedName>
</protein>
<keyword evidence="5" id="KW-0641">Proline biosynthesis</keyword>
<evidence type="ECO:0000259" key="6">
    <source>
        <dbReference type="Pfam" id="PF03807"/>
    </source>
</evidence>
<gene>
    <name evidence="8" type="primary">PRO3</name>
    <name evidence="8" type="ORF">MEQU1_000228</name>
</gene>
<dbReference type="Pfam" id="PF14748">
    <property type="entry name" value="P5CR_dimer"/>
    <property type="match status" value="1"/>
</dbReference>
<keyword evidence="2 4" id="KW-0521">NADP</keyword>
<dbReference type="GO" id="GO:0055129">
    <property type="term" value="P:L-proline biosynthetic process"/>
    <property type="evidence" value="ECO:0007669"/>
    <property type="project" value="TreeGrafter"/>
</dbReference>
<dbReference type="NCBIfam" id="TIGR00112">
    <property type="entry name" value="proC"/>
    <property type="match status" value="1"/>
</dbReference>
<dbReference type="PROSITE" id="PS00521">
    <property type="entry name" value="P5CR"/>
    <property type="match status" value="1"/>
</dbReference>
<dbReference type="EMBL" id="CP119900">
    <property type="protein sequence ID" value="WFD21575.1"/>
    <property type="molecule type" value="Genomic_DNA"/>
</dbReference>
<evidence type="ECO:0000256" key="5">
    <source>
        <dbReference type="RuleBase" id="RU003903"/>
    </source>
</evidence>
<dbReference type="InterPro" id="IPR028939">
    <property type="entry name" value="P5C_Rdtase_cat_N"/>
</dbReference>
<evidence type="ECO:0000256" key="4">
    <source>
        <dbReference type="PIRSR" id="PIRSR000193-1"/>
    </source>
</evidence>
<evidence type="ECO:0000313" key="9">
    <source>
        <dbReference type="Proteomes" id="UP001214415"/>
    </source>
</evidence>
<evidence type="ECO:0000259" key="7">
    <source>
        <dbReference type="Pfam" id="PF14748"/>
    </source>
</evidence>
<dbReference type="Proteomes" id="UP001214415">
    <property type="component" value="Chromosome 1"/>
</dbReference>
<dbReference type="InterPro" id="IPR029036">
    <property type="entry name" value="P5CR_dimer"/>
</dbReference>
<comment type="pathway">
    <text evidence="5">Amino-acid biosynthesis; L-proline biosynthesis; L-proline from L-glutamate 5-semialdehyde: step 1/1.</text>
</comment>
<proteinExistence type="inferred from homology"/>
<dbReference type="InterPro" id="IPR008927">
    <property type="entry name" value="6-PGluconate_DH-like_C_sf"/>
</dbReference>
<dbReference type="PANTHER" id="PTHR11645:SF0">
    <property type="entry name" value="PYRROLINE-5-CARBOXYLATE REDUCTASE 3"/>
    <property type="match status" value="1"/>
</dbReference>
<comment type="catalytic activity">
    <reaction evidence="5">
        <text>L-proline + NADP(+) = (S)-1-pyrroline-5-carboxylate + NADPH + 2 H(+)</text>
        <dbReference type="Rhea" id="RHEA:14109"/>
        <dbReference type="ChEBI" id="CHEBI:15378"/>
        <dbReference type="ChEBI" id="CHEBI:17388"/>
        <dbReference type="ChEBI" id="CHEBI:57783"/>
        <dbReference type="ChEBI" id="CHEBI:58349"/>
        <dbReference type="ChEBI" id="CHEBI:60039"/>
        <dbReference type="EC" id="1.5.1.2"/>
    </reaction>
</comment>
<evidence type="ECO:0000256" key="3">
    <source>
        <dbReference type="ARBA" id="ARBA00023002"/>
    </source>
</evidence>
<dbReference type="InterPro" id="IPR036291">
    <property type="entry name" value="NAD(P)-bd_dom_sf"/>
</dbReference>
<dbReference type="PANTHER" id="PTHR11645">
    <property type="entry name" value="PYRROLINE-5-CARBOXYLATE REDUCTASE"/>
    <property type="match status" value="1"/>
</dbReference>
<feature type="binding site" evidence="4">
    <location>
        <position position="69"/>
    </location>
    <ligand>
        <name>NADPH</name>
        <dbReference type="ChEBI" id="CHEBI:57783"/>
    </ligand>
</feature>
<organism evidence="8 9">
    <name type="scientific">Malassezia equina</name>
    <dbReference type="NCBI Taxonomy" id="1381935"/>
    <lineage>
        <taxon>Eukaryota</taxon>
        <taxon>Fungi</taxon>
        <taxon>Dikarya</taxon>
        <taxon>Basidiomycota</taxon>
        <taxon>Ustilaginomycotina</taxon>
        <taxon>Malasseziomycetes</taxon>
        <taxon>Malasseziales</taxon>
        <taxon>Malasseziaceae</taxon>
        <taxon>Malassezia</taxon>
    </lineage>
</organism>
<evidence type="ECO:0000313" key="8">
    <source>
        <dbReference type="EMBL" id="WFD21575.1"/>
    </source>
</evidence>
<sequence length="282" mass="30014">MGTAILSGVLDSQKMMKEGTEVPVESESGKPVLPSRYIVTVGRPTSAKRLKETFEKAGYDHVEVHTQENVAVAREADCLLLCCKPQRVGEFLGEEGMRDALKNKIVVSIAAGVTISKLQKYLDASTKVVRAMPNTPSKIREGMTVISNVDSLSQDERDLLSSIFSAVGRCHFLDEKYFDAATALAGSGPAFVTLFLEAMTDGGVMMGLPRPEALELAAQTMQGAARMVLQSGTHPAAIKDSVTTPGGCTIAGLLQMEDGRLRSTVARSIQTAAEHAAGLGKD</sequence>
<dbReference type="Gene3D" id="1.10.3730.10">
    <property type="entry name" value="ProC C-terminal domain-like"/>
    <property type="match status" value="1"/>
</dbReference>
<dbReference type="GO" id="GO:0004735">
    <property type="term" value="F:pyrroline-5-carboxylate reductase activity"/>
    <property type="evidence" value="ECO:0007669"/>
    <property type="project" value="UniProtKB-EC"/>
</dbReference>
<dbReference type="FunFam" id="1.10.3730.10:FF:000001">
    <property type="entry name" value="Pyrroline-5-carboxylate reductase"/>
    <property type="match status" value="1"/>
</dbReference>
<evidence type="ECO:0000256" key="2">
    <source>
        <dbReference type="ARBA" id="ARBA00022857"/>
    </source>
</evidence>
<keyword evidence="9" id="KW-1185">Reference proteome</keyword>
<dbReference type="InterPro" id="IPR000304">
    <property type="entry name" value="Pyrroline-COOH_reductase"/>
</dbReference>
<dbReference type="SUPFAM" id="SSF51735">
    <property type="entry name" value="NAD(P)-binding Rossmann-fold domains"/>
    <property type="match status" value="1"/>
</dbReference>
<dbReference type="InterPro" id="IPR053790">
    <property type="entry name" value="P5CR-like_CS"/>
</dbReference>